<keyword evidence="2 4" id="KW-0378">Hydrolase</keyword>
<dbReference type="PANTHER" id="PTHR43794">
    <property type="entry name" value="AMINOHYDROLASE SSNA-RELATED"/>
    <property type="match status" value="1"/>
</dbReference>
<dbReference type="Proteomes" id="UP000250079">
    <property type="component" value="Chromosome"/>
</dbReference>
<reference evidence="4 5" key="1">
    <citation type="submission" date="2016-12" db="EMBL/GenBank/DDBJ databases">
        <authorList>
            <person name="Song W.-J."/>
            <person name="Kurnit D.M."/>
        </authorList>
    </citation>
    <scope>NUCLEOTIDE SEQUENCE [LARGE SCALE GENOMIC DNA]</scope>
    <source>
        <strain evidence="4 5">IMCC3135</strain>
    </source>
</reference>
<gene>
    <name evidence="4" type="ORF">IMCC3135_30595</name>
</gene>
<proteinExistence type="inferred from homology"/>
<keyword evidence="5" id="KW-1185">Reference proteome</keyword>
<dbReference type="InterPro" id="IPR006680">
    <property type="entry name" value="Amidohydro-rel"/>
</dbReference>
<dbReference type="NCBIfam" id="NF004801">
    <property type="entry name" value="PRK06151.1"/>
    <property type="match status" value="1"/>
</dbReference>
<comment type="similarity">
    <text evidence="1">Belongs to the metallo-dependent hydrolases superfamily. ATZ/TRZ family.</text>
</comment>
<dbReference type="KEGG" id="gai:IMCC3135_30595"/>
<dbReference type="InterPro" id="IPR032466">
    <property type="entry name" value="Metal_Hydrolase"/>
</dbReference>
<evidence type="ECO:0000256" key="2">
    <source>
        <dbReference type="ARBA" id="ARBA00022801"/>
    </source>
</evidence>
<name>A0A2Z2P1Q7_9GAMM</name>
<feature type="domain" description="Amidohydrolase-related" evidence="3">
    <location>
        <begin position="110"/>
        <end position="434"/>
    </location>
</feature>
<dbReference type="Gene3D" id="3.20.20.140">
    <property type="entry name" value="Metal-dependent hydrolases"/>
    <property type="match status" value="1"/>
</dbReference>
<evidence type="ECO:0000313" key="5">
    <source>
        <dbReference type="Proteomes" id="UP000250079"/>
    </source>
</evidence>
<dbReference type="Pfam" id="PF01979">
    <property type="entry name" value="Amidohydro_1"/>
    <property type="match status" value="1"/>
</dbReference>
<dbReference type="Gene3D" id="2.30.40.10">
    <property type="entry name" value="Urease, subunit C, domain 1"/>
    <property type="match status" value="1"/>
</dbReference>
<dbReference type="RefSeq" id="WP_088920973.1">
    <property type="nucleotide sequence ID" value="NZ_CP018632.1"/>
</dbReference>
<evidence type="ECO:0000313" key="4">
    <source>
        <dbReference type="EMBL" id="ASJ76168.1"/>
    </source>
</evidence>
<dbReference type="EC" id="3.5.4.32" evidence="4"/>
<organism evidence="4 5">
    <name type="scientific">Granulosicoccus antarcticus IMCC3135</name>
    <dbReference type="NCBI Taxonomy" id="1192854"/>
    <lineage>
        <taxon>Bacteria</taxon>
        <taxon>Pseudomonadati</taxon>
        <taxon>Pseudomonadota</taxon>
        <taxon>Gammaproteobacteria</taxon>
        <taxon>Chromatiales</taxon>
        <taxon>Granulosicoccaceae</taxon>
        <taxon>Granulosicoccus</taxon>
    </lineage>
</organism>
<protein>
    <submittedName>
        <fullName evidence="4">8-oxoguanine deaminase</fullName>
        <ecNumber evidence="4">3.5.4.32</ecNumber>
    </submittedName>
</protein>
<accession>A0A2Z2P1Q7</accession>
<dbReference type="SUPFAM" id="SSF51338">
    <property type="entry name" value="Composite domain of metallo-dependent hydrolases"/>
    <property type="match status" value="1"/>
</dbReference>
<dbReference type="EMBL" id="CP018632">
    <property type="protein sequence ID" value="ASJ76168.1"/>
    <property type="molecule type" value="Genomic_DNA"/>
</dbReference>
<sequence length="486" mass="52851">MSASGAVNSTHTLLSARWVIGHANGEHCVYEHAEVVFCGNHIVHVGHGYTGPVDKRLDYGEAIISPGFIDLDALSDLDTTILSYDNASPASTGRVWPRSYVEKGPFEMYSAEELAFQKHFAFSQLIRNGITTALPIASLFYRAWGETVAEFESAARSADALGLRVYLGPAYRTGNQVVESNGQVVAEFDEERGLAELEAAAAFAQRMEDNDSPLLRGMLAPDRIETCTAELLKRTSETAKRLNVPVRLHCCQSSTELALIQQMHGSTPIEWLDKLNFLSDGCLLPHGVHMTDTDIELAVEAGVTVVHCPLVSARHGSTLDSFMSYKARGMKLAMGTDTWPPDMIQNLQQGVIMNRAADSAGVESCRSESLFDAATLGGATALKRPDLGKLESGACADIIVIKLDRSLCGPDPVQSLMTGCSGRDVSNVFIHGRHVLVDGEIPGVDNDADWVQAQQQFDKIISLYPERTLNHPPVDDIFSTSYPRAE</sequence>
<dbReference type="PANTHER" id="PTHR43794:SF11">
    <property type="entry name" value="AMIDOHYDROLASE-RELATED DOMAIN-CONTAINING PROTEIN"/>
    <property type="match status" value="1"/>
</dbReference>
<evidence type="ECO:0000259" key="3">
    <source>
        <dbReference type="Pfam" id="PF01979"/>
    </source>
</evidence>
<dbReference type="InterPro" id="IPR011059">
    <property type="entry name" value="Metal-dep_hydrolase_composite"/>
</dbReference>
<dbReference type="OrthoDB" id="9807210at2"/>
<dbReference type="GO" id="GO:0102127">
    <property type="term" value="F:8-oxoguanine deaminase activity"/>
    <property type="evidence" value="ECO:0007669"/>
    <property type="project" value="UniProtKB-EC"/>
</dbReference>
<evidence type="ECO:0000256" key="1">
    <source>
        <dbReference type="ARBA" id="ARBA00006745"/>
    </source>
</evidence>
<dbReference type="InterPro" id="IPR050287">
    <property type="entry name" value="MTA/SAH_deaminase"/>
</dbReference>
<dbReference type="AlphaFoldDB" id="A0A2Z2P1Q7"/>
<dbReference type="SUPFAM" id="SSF51556">
    <property type="entry name" value="Metallo-dependent hydrolases"/>
    <property type="match status" value="1"/>
</dbReference>